<protein>
    <submittedName>
        <fullName evidence="1">Uncharacterized protein</fullName>
    </submittedName>
</protein>
<gene>
    <name evidence="1" type="ORF">UFOVP16_27</name>
</gene>
<proteinExistence type="predicted"/>
<sequence length="79" mass="8781">MRMTDISIKRSAFMVGSWMMEITVMTPQGEMKSTQHFEDFGGFLLAVKEVGTFFAVRLGKISAEKAGLTRAIAPNRDAH</sequence>
<accession>A0A6J5KII4</accession>
<organism evidence="1">
    <name type="scientific">uncultured Caudovirales phage</name>
    <dbReference type="NCBI Taxonomy" id="2100421"/>
    <lineage>
        <taxon>Viruses</taxon>
        <taxon>Duplodnaviria</taxon>
        <taxon>Heunggongvirae</taxon>
        <taxon>Uroviricota</taxon>
        <taxon>Caudoviricetes</taxon>
        <taxon>Peduoviridae</taxon>
        <taxon>Maltschvirus</taxon>
        <taxon>Maltschvirus maltsch</taxon>
    </lineage>
</organism>
<reference evidence="1" key="1">
    <citation type="submission" date="2020-04" db="EMBL/GenBank/DDBJ databases">
        <authorList>
            <person name="Chiriac C."/>
            <person name="Salcher M."/>
            <person name="Ghai R."/>
            <person name="Kavagutti S V."/>
        </authorList>
    </citation>
    <scope>NUCLEOTIDE SEQUENCE</scope>
</reference>
<dbReference type="EMBL" id="LR796155">
    <property type="protein sequence ID" value="CAB4121938.1"/>
    <property type="molecule type" value="Genomic_DNA"/>
</dbReference>
<evidence type="ECO:0000313" key="1">
    <source>
        <dbReference type="EMBL" id="CAB4121938.1"/>
    </source>
</evidence>
<name>A0A6J5KII4_9CAUD</name>